<name>A0ABN0YK85_9ACTN</name>
<dbReference type="EMBL" id="BAAABX010000018">
    <property type="protein sequence ID" value="GAA0397041.1"/>
    <property type="molecule type" value="Genomic_DNA"/>
</dbReference>
<feature type="compositionally biased region" description="Polar residues" evidence="1">
    <location>
        <begin position="1"/>
        <end position="15"/>
    </location>
</feature>
<organism evidence="2 3">
    <name type="scientific">Streptomyces luteireticuli</name>
    <dbReference type="NCBI Taxonomy" id="173858"/>
    <lineage>
        <taxon>Bacteria</taxon>
        <taxon>Bacillati</taxon>
        <taxon>Actinomycetota</taxon>
        <taxon>Actinomycetes</taxon>
        <taxon>Kitasatosporales</taxon>
        <taxon>Streptomycetaceae</taxon>
        <taxon>Streptomyces</taxon>
    </lineage>
</organism>
<evidence type="ECO:0000313" key="2">
    <source>
        <dbReference type="EMBL" id="GAA0397041.1"/>
    </source>
</evidence>
<evidence type="ECO:0000313" key="3">
    <source>
        <dbReference type="Proteomes" id="UP001500879"/>
    </source>
</evidence>
<comment type="caution">
    <text evidence="2">The sequence shown here is derived from an EMBL/GenBank/DDBJ whole genome shotgun (WGS) entry which is preliminary data.</text>
</comment>
<gene>
    <name evidence="2" type="ORF">GCM10010357_17710</name>
</gene>
<dbReference type="Proteomes" id="UP001500879">
    <property type="component" value="Unassembled WGS sequence"/>
</dbReference>
<feature type="region of interest" description="Disordered" evidence="1">
    <location>
        <begin position="1"/>
        <end position="36"/>
    </location>
</feature>
<keyword evidence="3" id="KW-1185">Reference proteome</keyword>
<evidence type="ECO:0008006" key="4">
    <source>
        <dbReference type="Google" id="ProtNLM"/>
    </source>
</evidence>
<feature type="compositionally biased region" description="Basic and acidic residues" evidence="1">
    <location>
        <begin position="16"/>
        <end position="30"/>
    </location>
</feature>
<reference evidence="2 3" key="1">
    <citation type="journal article" date="2019" name="Int. J. Syst. Evol. Microbiol.">
        <title>The Global Catalogue of Microorganisms (GCM) 10K type strain sequencing project: providing services to taxonomists for standard genome sequencing and annotation.</title>
        <authorList>
            <consortium name="The Broad Institute Genomics Platform"/>
            <consortium name="The Broad Institute Genome Sequencing Center for Infectious Disease"/>
            <person name="Wu L."/>
            <person name="Ma J."/>
        </authorList>
    </citation>
    <scope>NUCLEOTIDE SEQUENCE [LARGE SCALE GENOMIC DNA]</scope>
    <source>
        <strain evidence="2 3">JCM 4788</strain>
    </source>
</reference>
<sequence>MPQTLRHSPPSVSRHSQQEGKARELTDAPARRRNIANAASYPNRVSVVLYARVGGDSCPDVALAHARRFAEAQDWDVHSAFFDVCGPTTPGAGRQFWPKVERLLLDREVEGVVALSEDEIAGSPEDKAQFKELLLTQAAFVEYVGEPPFGSAAGEPPA</sequence>
<protein>
    <recommendedName>
        <fullName evidence="4">Recombinase family protein</fullName>
    </recommendedName>
</protein>
<proteinExistence type="predicted"/>
<evidence type="ECO:0000256" key="1">
    <source>
        <dbReference type="SAM" id="MobiDB-lite"/>
    </source>
</evidence>
<accession>A0ABN0YK85</accession>